<evidence type="ECO:0000256" key="3">
    <source>
        <dbReference type="SAM" id="MobiDB-lite"/>
    </source>
</evidence>
<dbReference type="InterPro" id="IPR001878">
    <property type="entry name" value="Znf_CCHC"/>
</dbReference>
<dbReference type="PROSITE" id="PS50158">
    <property type="entry name" value="ZF_CCHC"/>
    <property type="match status" value="1"/>
</dbReference>
<dbReference type="GO" id="GO:0008270">
    <property type="term" value="F:zinc ion binding"/>
    <property type="evidence" value="ECO:0007669"/>
    <property type="project" value="UniProtKB-KW"/>
</dbReference>
<dbReference type="SUPFAM" id="SSF57756">
    <property type="entry name" value="Retrovirus zinc finger-like domains"/>
    <property type="match status" value="1"/>
</dbReference>
<keyword evidence="6" id="KW-1185">Reference proteome</keyword>
<keyword evidence="2" id="KW-0175">Coiled coil</keyword>
<evidence type="ECO:0000313" key="6">
    <source>
        <dbReference type="Proteomes" id="UP000789342"/>
    </source>
</evidence>
<dbReference type="AlphaFoldDB" id="A0A9N9C6Y7"/>
<evidence type="ECO:0000256" key="2">
    <source>
        <dbReference type="SAM" id="Coils"/>
    </source>
</evidence>
<evidence type="ECO:0000256" key="1">
    <source>
        <dbReference type="PROSITE-ProRule" id="PRU00047"/>
    </source>
</evidence>
<keyword evidence="1" id="KW-0862">Zinc</keyword>
<feature type="coiled-coil region" evidence="2">
    <location>
        <begin position="752"/>
        <end position="789"/>
    </location>
</feature>
<organism evidence="5 6">
    <name type="scientific">Acaulospora morrowiae</name>
    <dbReference type="NCBI Taxonomy" id="94023"/>
    <lineage>
        <taxon>Eukaryota</taxon>
        <taxon>Fungi</taxon>
        <taxon>Fungi incertae sedis</taxon>
        <taxon>Mucoromycota</taxon>
        <taxon>Glomeromycotina</taxon>
        <taxon>Glomeromycetes</taxon>
        <taxon>Diversisporales</taxon>
        <taxon>Acaulosporaceae</taxon>
        <taxon>Acaulospora</taxon>
    </lineage>
</organism>
<dbReference type="OrthoDB" id="2148641at2759"/>
<evidence type="ECO:0000313" key="5">
    <source>
        <dbReference type="EMBL" id="CAG8589391.1"/>
    </source>
</evidence>
<comment type="caution">
    <text evidence="5">The sequence shown here is derived from an EMBL/GenBank/DDBJ whole genome shotgun (WGS) entry which is preliminary data.</text>
</comment>
<name>A0A9N9C6Y7_9GLOM</name>
<dbReference type="Proteomes" id="UP000789342">
    <property type="component" value="Unassembled WGS sequence"/>
</dbReference>
<dbReference type="EMBL" id="CAJVPV010005358">
    <property type="protein sequence ID" value="CAG8589391.1"/>
    <property type="molecule type" value="Genomic_DNA"/>
</dbReference>
<dbReference type="Gene3D" id="4.10.60.10">
    <property type="entry name" value="Zinc finger, CCHC-type"/>
    <property type="match status" value="1"/>
</dbReference>
<accession>A0A9N9C6Y7</accession>
<feature type="domain" description="CCHC-type" evidence="4">
    <location>
        <begin position="862"/>
        <end position="876"/>
    </location>
</feature>
<dbReference type="InterPro" id="IPR036875">
    <property type="entry name" value="Znf_CCHC_sf"/>
</dbReference>
<protein>
    <submittedName>
        <fullName evidence="5">5279_t:CDS:1</fullName>
    </submittedName>
</protein>
<evidence type="ECO:0000259" key="4">
    <source>
        <dbReference type="PROSITE" id="PS50158"/>
    </source>
</evidence>
<keyword evidence="1" id="KW-0479">Metal-binding</keyword>
<dbReference type="SMART" id="SM00343">
    <property type="entry name" value="ZnF_C2HC"/>
    <property type="match status" value="2"/>
</dbReference>
<reference evidence="5" key="1">
    <citation type="submission" date="2021-06" db="EMBL/GenBank/DDBJ databases">
        <authorList>
            <person name="Kallberg Y."/>
            <person name="Tangrot J."/>
            <person name="Rosling A."/>
        </authorList>
    </citation>
    <scope>NUCLEOTIDE SEQUENCE</scope>
    <source>
        <strain evidence="5">CL551</strain>
    </source>
</reference>
<proteinExistence type="predicted"/>
<dbReference type="GO" id="GO:0003676">
    <property type="term" value="F:nucleic acid binding"/>
    <property type="evidence" value="ECO:0007669"/>
    <property type="project" value="InterPro"/>
</dbReference>
<sequence>MTEVEFNPISIYNKLTTLRTKPQSGGKTNNGEAQLVSSLKVEAAAVTKEINRYRACVDSSCLYCREWTLFVHKKGYTWAAKNKDPSNTGVIRNISDGQTNDCLSDKPKEAAADKCQQFHDLIGNYKSRLKPTDIVYERLDPFDDIVHKVFDWIKAPSNLYTSPNPFVLVEFDYPNRVHLNHDQENNSPVSLLEKMEVEKIHYQISRENFPLLKLATLPTQCHHTRPEWKHPSELDIDRRAFNDQMVREKSLNDEMLKVVDQIWKFVQSFLDAILELEANRDLNFGKGCVQNLNDFLKEYQDKIILFKDYWAPVAEAYKKTSKSKKGGNISSPPSGNAVDDIDLAFHTYVTNFKTILSLWEEDFIEKVYVNSAKFIDDAQSVLMRHLIEVSSRIGNGRVSEFYPDAVQKCKIAQNIVKDMKLMASKRYSTMRNDISKRKDDLLTDIKNIEADWNDNSQRTILGRLEKANNKEFQKKIKKFENSWLSLKQFSILTIGNILPATDFASVCIQCLELLMMEGEMWEAIELGKHYKKYEQNFKKFDEQRERLLKDFCQGVETGQKVLSGIIGRLFLKEAQRLQEDSLALKKQDAFLNSIDQGKIDSESQPKMENPLEPSIDDGVMSTASDSKKIMQQKLLENMIAENSTMNYESLLSFDGNLVLDDCLNDTQAIESQLSVPPGLNSNTIDIQRQSIADSQHGLANPFNLDELDRSNLISVIQCLTSEKTQLISSLLSLQHELQSMNIRYAKLLEVSRDREFQNFQILETRKQEMEEKMRYIQKLELRISQLESQNQTGSISESISPINNSLPGSPSTNQITQLSYGPIIFPATSHAGNSVLGSNRYVNPWRSSNVNRNGVRSTNNLRCGNCGELGHVSQECSTGCRYCSSFEHLSESCNLSGYEDNLTQTGINKEEISTSNNRIIVESNESK</sequence>
<gene>
    <name evidence="5" type="ORF">AMORRO_LOCUS7275</name>
</gene>
<keyword evidence="1" id="KW-0863">Zinc-finger</keyword>
<feature type="region of interest" description="Disordered" evidence="3">
    <location>
        <begin position="599"/>
        <end position="618"/>
    </location>
</feature>